<dbReference type="InterPro" id="IPR014967">
    <property type="entry name" value="Uncharacterised_YugN-like"/>
</dbReference>
<dbReference type="Gene3D" id="3.30.310.100">
    <property type="entry name" value="YugN-like"/>
    <property type="match status" value="1"/>
</dbReference>
<evidence type="ECO:0000313" key="1">
    <source>
        <dbReference type="EMBL" id="MDQ0340961.1"/>
    </source>
</evidence>
<dbReference type="SUPFAM" id="SSF160755">
    <property type="entry name" value="YugN-like"/>
    <property type="match status" value="1"/>
</dbReference>
<protein>
    <recommendedName>
        <fullName evidence="3">YugN-like family protein</fullName>
    </recommendedName>
</protein>
<dbReference type="Proteomes" id="UP001232445">
    <property type="component" value="Unassembled WGS sequence"/>
</dbReference>
<reference evidence="1 2" key="1">
    <citation type="submission" date="2023-07" db="EMBL/GenBank/DDBJ databases">
        <title>Genomic Encyclopedia of Type Strains, Phase IV (KMG-IV): sequencing the most valuable type-strain genomes for metagenomic binning, comparative biology and taxonomic classification.</title>
        <authorList>
            <person name="Goeker M."/>
        </authorList>
    </citation>
    <scope>NUCLEOTIDE SEQUENCE [LARGE SCALE GENOMIC DNA]</scope>
    <source>
        <strain evidence="1 2">DSM 17740</strain>
    </source>
</reference>
<name>A0ABU0CXU6_9BACI</name>
<dbReference type="InterPro" id="IPR036491">
    <property type="entry name" value="YugN-like_sf"/>
</dbReference>
<gene>
    <name evidence="1" type="ORF">J2S00_003801</name>
</gene>
<evidence type="ECO:0008006" key="3">
    <source>
        <dbReference type="Google" id="ProtNLM"/>
    </source>
</evidence>
<organism evidence="1 2">
    <name type="scientific">Caldalkalibacillus uzonensis</name>
    <dbReference type="NCBI Taxonomy" id="353224"/>
    <lineage>
        <taxon>Bacteria</taxon>
        <taxon>Bacillati</taxon>
        <taxon>Bacillota</taxon>
        <taxon>Bacilli</taxon>
        <taxon>Bacillales</taxon>
        <taxon>Bacillaceae</taxon>
        <taxon>Caldalkalibacillus</taxon>
    </lineage>
</organism>
<proteinExistence type="predicted"/>
<dbReference type="Pfam" id="PF08868">
    <property type="entry name" value="YugN"/>
    <property type="match status" value="1"/>
</dbReference>
<sequence length="139" mass="15820">MYAYEGSILENKAAQYEEVQEFLEQFGFVVGGGWEVDHGYFDKKLDAEPGYLYLRIPAFVERGSFGDPNAILRLGRPFLLRHKYQLANDDRVDVSVVNASINQFAEPQDPDASLRADEIEAGRTILARVEEAYRHQFGD</sequence>
<accession>A0ABU0CXU6</accession>
<keyword evidence="2" id="KW-1185">Reference proteome</keyword>
<dbReference type="RefSeq" id="WP_307343479.1">
    <property type="nucleotide sequence ID" value="NZ_JAUSUQ010000025.1"/>
</dbReference>
<comment type="caution">
    <text evidence="1">The sequence shown here is derived from an EMBL/GenBank/DDBJ whole genome shotgun (WGS) entry which is preliminary data.</text>
</comment>
<dbReference type="EMBL" id="JAUSUQ010000025">
    <property type="protein sequence ID" value="MDQ0340961.1"/>
    <property type="molecule type" value="Genomic_DNA"/>
</dbReference>
<evidence type="ECO:0000313" key="2">
    <source>
        <dbReference type="Proteomes" id="UP001232445"/>
    </source>
</evidence>